<evidence type="ECO:0000256" key="1">
    <source>
        <dbReference type="ARBA" id="ARBA00022500"/>
    </source>
</evidence>
<dbReference type="PROSITE" id="PS50885">
    <property type="entry name" value="HAMP"/>
    <property type="match status" value="2"/>
</dbReference>
<dbReference type="Pfam" id="PF00015">
    <property type="entry name" value="MCPsignal"/>
    <property type="match status" value="1"/>
</dbReference>
<keyword evidence="4" id="KW-0175">Coiled coil</keyword>
<keyword evidence="5" id="KW-0812">Transmembrane</keyword>
<dbReference type="EMBL" id="JAUKWQ010000001">
    <property type="protein sequence ID" value="MDO1581067.1"/>
    <property type="molecule type" value="Genomic_DNA"/>
</dbReference>
<reference evidence="8" key="2">
    <citation type="submission" date="2023-07" db="EMBL/GenBank/DDBJ databases">
        <authorList>
            <person name="Sun H."/>
        </authorList>
    </citation>
    <scope>NUCLEOTIDE SEQUENCE</scope>
    <source>
        <strain evidence="8">05753</strain>
    </source>
</reference>
<name>A0ABT8SRL8_9HYPH</name>
<dbReference type="SUPFAM" id="SSF58104">
    <property type="entry name" value="Methyl-accepting chemotaxis protein (MCP) signaling domain"/>
    <property type="match status" value="1"/>
</dbReference>
<dbReference type="Proteomes" id="UP001169006">
    <property type="component" value="Unassembled WGS sequence"/>
</dbReference>
<feature type="coiled-coil region" evidence="4">
    <location>
        <begin position="494"/>
        <end position="536"/>
    </location>
</feature>
<keyword evidence="3" id="KW-0807">Transducer</keyword>
<dbReference type="PANTHER" id="PTHR43531">
    <property type="entry name" value="PROTEIN ICFG"/>
    <property type="match status" value="1"/>
</dbReference>
<dbReference type="InterPro" id="IPR051310">
    <property type="entry name" value="MCP_chemotaxis"/>
</dbReference>
<keyword evidence="1" id="KW-0145">Chemotaxis</keyword>
<dbReference type="Gene3D" id="6.10.340.10">
    <property type="match status" value="1"/>
</dbReference>
<gene>
    <name evidence="8" type="ORF">Q2T52_03070</name>
</gene>
<evidence type="ECO:0000313" key="8">
    <source>
        <dbReference type="EMBL" id="MDO1581067.1"/>
    </source>
</evidence>
<dbReference type="InterPro" id="IPR004089">
    <property type="entry name" value="MCPsignal_dom"/>
</dbReference>
<evidence type="ECO:0000256" key="4">
    <source>
        <dbReference type="SAM" id="Coils"/>
    </source>
</evidence>
<evidence type="ECO:0000256" key="2">
    <source>
        <dbReference type="ARBA" id="ARBA00029447"/>
    </source>
</evidence>
<keyword evidence="5" id="KW-1133">Transmembrane helix</keyword>
<evidence type="ECO:0000256" key="5">
    <source>
        <dbReference type="SAM" id="Phobius"/>
    </source>
</evidence>
<comment type="caution">
    <text evidence="8">The sequence shown here is derived from an EMBL/GenBank/DDBJ whole genome shotgun (WGS) entry which is preliminary data.</text>
</comment>
<feature type="domain" description="HAMP" evidence="7">
    <location>
        <begin position="447"/>
        <end position="500"/>
    </location>
</feature>
<evidence type="ECO:0000259" key="7">
    <source>
        <dbReference type="PROSITE" id="PS50885"/>
    </source>
</evidence>
<evidence type="ECO:0000313" key="9">
    <source>
        <dbReference type="Proteomes" id="UP001169006"/>
    </source>
</evidence>
<comment type="similarity">
    <text evidence="2">Belongs to the methyl-accepting chemotaxis (MCP) protein family.</text>
</comment>
<dbReference type="Gene3D" id="1.10.287.950">
    <property type="entry name" value="Methyl-accepting chemotaxis protein"/>
    <property type="match status" value="1"/>
</dbReference>
<dbReference type="CDD" id="cd06225">
    <property type="entry name" value="HAMP"/>
    <property type="match status" value="1"/>
</dbReference>
<dbReference type="SMART" id="SM00283">
    <property type="entry name" value="MA"/>
    <property type="match status" value="1"/>
</dbReference>
<dbReference type="PANTHER" id="PTHR43531:SF11">
    <property type="entry name" value="METHYL-ACCEPTING CHEMOTAXIS PROTEIN 3"/>
    <property type="match status" value="1"/>
</dbReference>
<sequence length="846" mass="91056">MFVDRLLSRFKIQTKVMAFIIPFVLSISAVGLSGLYASKLLQTRMDMSNSVLQALSGFKDVYSGMSAFLQRTSEETKAAVTRQLGAQAQMLATVRASAQGQEGLADIDAAISGTRTIGSQVEQLWSRYQEEVALRASAEEDIAALAGQRAALFQYSNRIRESLSVDEEQAKRLLRDADKLSRSSNVLAKLVTEYNSKTSPDDKMAFIKGQFGELILTAAMITEALPVDQKVVGEQIQDGMRRVREQLDIGVANESVVGAIDQAINLMRPAAIRLQGAATVKARQATESFGQLDAPIASANAMGTATRRIFDAANALEIKAARFMGKANADNLKALQTALQLLQMPTNGLAVDEAMPAEARDRAKAILPLVASLREKSKKLVDLSAARLEAFNAAAKQIDDIWGKLTQFAAAQRDAAGTERDKANQISVTAMSLGILVAIFAGIGLIVTFRGPIMQIAAAMRRLAAGDLETNIAGEARGDEIGDMARALGIFKENAQAKVRIEAASEQERAAAEEERRRNEQEKQEIDRQIQFAVAELASGLERLAAGDVSATIDTPFVGRLEQLRTDFNRSLNGLQETLLLIRDNVGAIQGNIMQMSRSADDLSRRTETQAASLEETAAAVNEVTANVRSAADKAREANIIVGETRRNADDSISVVRSAIEAMQRIEGASQKITQITEVIDGIAFQTNLLALNAGVEAARAGEAGKGFAVVAQEVRELAQRSASAAREIKQLIGASTEEVSTGSLLVQKTGDALARIGEQISEVSEHVEGIAGASRDQASALQEVNGAVSQMDQLTQQNAAMVEETSAATRQLADEADQLVGLLQRFRLELAERNTHRQQRHRAAA</sequence>
<dbReference type="RefSeq" id="WP_302076016.1">
    <property type="nucleotide sequence ID" value="NZ_JAUKWQ010000001.1"/>
</dbReference>
<proteinExistence type="inferred from homology"/>
<evidence type="ECO:0000256" key="3">
    <source>
        <dbReference type="PROSITE-ProRule" id="PRU00284"/>
    </source>
</evidence>
<feature type="domain" description="Methyl-accepting transducer" evidence="6">
    <location>
        <begin position="585"/>
        <end position="814"/>
    </location>
</feature>
<dbReference type="InterPro" id="IPR003660">
    <property type="entry name" value="HAMP_dom"/>
</dbReference>
<feature type="transmembrane region" description="Helical" evidence="5">
    <location>
        <begin position="430"/>
        <end position="453"/>
    </location>
</feature>
<dbReference type="SUPFAM" id="SSF158472">
    <property type="entry name" value="HAMP domain-like"/>
    <property type="match status" value="1"/>
</dbReference>
<organism evidence="8 9">
    <name type="scientific">Rhizobium oryzicola</name>
    <dbReference type="NCBI Taxonomy" id="1232668"/>
    <lineage>
        <taxon>Bacteria</taxon>
        <taxon>Pseudomonadati</taxon>
        <taxon>Pseudomonadota</taxon>
        <taxon>Alphaproteobacteria</taxon>
        <taxon>Hyphomicrobiales</taxon>
        <taxon>Rhizobiaceae</taxon>
        <taxon>Rhizobium/Agrobacterium group</taxon>
        <taxon>Rhizobium</taxon>
    </lineage>
</organism>
<dbReference type="CDD" id="cd11386">
    <property type="entry name" value="MCP_signal"/>
    <property type="match status" value="1"/>
</dbReference>
<keyword evidence="5" id="KW-0472">Membrane</keyword>
<evidence type="ECO:0000259" key="6">
    <source>
        <dbReference type="PROSITE" id="PS50111"/>
    </source>
</evidence>
<feature type="transmembrane region" description="Helical" evidence="5">
    <location>
        <begin position="16"/>
        <end position="37"/>
    </location>
</feature>
<dbReference type="PROSITE" id="PS50111">
    <property type="entry name" value="CHEMOTAXIS_TRANSDUC_2"/>
    <property type="match status" value="1"/>
</dbReference>
<accession>A0ABT8SRL8</accession>
<dbReference type="SMART" id="SM00304">
    <property type="entry name" value="HAMP"/>
    <property type="match status" value="2"/>
</dbReference>
<reference evidence="8" key="1">
    <citation type="journal article" date="2015" name="Int. J. Syst. Evol. Microbiol.">
        <title>Rhizobium oryzicola sp. nov., potential plant-growth-promoting endophytic bacteria isolated from rice roots.</title>
        <authorList>
            <person name="Zhang X.X."/>
            <person name="Gao J.S."/>
            <person name="Cao Y.H."/>
            <person name="Sheirdil R.A."/>
            <person name="Wang X.C."/>
            <person name="Zhang L."/>
        </authorList>
    </citation>
    <scope>NUCLEOTIDE SEQUENCE</scope>
    <source>
        <strain evidence="8">05753</strain>
    </source>
</reference>
<protein>
    <submittedName>
        <fullName evidence="8">HAMP domain-containing methyl-accepting chemotaxis protein</fullName>
    </submittedName>
</protein>
<feature type="domain" description="HAMP" evidence="7">
    <location>
        <begin position="528"/>
        <end position="580"/>
    </location>
</feature>
<keyword evidence="9" id="KW-1185">Reference proteome</keyword>
<dbReference type="Pfam" id="PF00672">
    <property type="entry name" value="HAMP"/>
    <property type="match status" value="1"/>
</dbReference>